<dbReference type="PATRIC" id="fig|1082933.3.peg.4058"/>
<evidence type="ECO:0000313" key="2">
    <source>
        <dbReference type="EMBL" id="EHH10047.1"/>
    </source>
</evidence>
<name>G6YDX4_9HYPH</name>
<dbReference type="eggNOG" id="ENOG502ZRA4">
    <property type="taxonomic scope" value="Bacteria"/>
</dbReference>
<dbReference type="Proteomes" id="UP000002949">
    <property type="component" value="Unassembled WGS sequence"/>
</dbReference>
<dbReference type="KEGG" id="mamo:A6B35_01240"/>
<keyword evidence="1" id="KW-1133">Transmembrane helix</keyword>
<organism evidence="2 3">
    <name type="scientific">Mesorhizobium amorphae CCNWGS0123</name>
    <dbReference type="NCBI Taxonomy" id="1082933"/>
    <lineage>
        <taxon>Bacteria</taxon>
        <taxon>Pseudomonadati</taxon>
        <taxon>Pseudomonadota</taxon>
        <taxon>Alphaproteobacteria</taxon>
        <taxon>Hyphomicrobiales</taxon>
        <taxon>Phyllobacteriaceae</taxon>
        <taxon>Mesorhizobium</taxon>
    </lineage>
</organism>
<accession>G6YDX4</accession>
<feature type="transmembrane region" description="Helical" evidence="1">
    <location>
        <begin position="58"/>
        <end position="79"/>
    </location>
</feature>
<dbReference type="EMBL" id="AGSN01000138">
    <property type="protein sequence ID" value="EHH10047.1"/>
    <property type="molecule type" value="Genomic_DNA"/>
</dbReference>
<keyword evidence="3" id="KW-1185">Reference proteome</keyword>
<protein>
    <recommendedName>
        <fullName evidence="4">Transmembrane protein</fullName>
    </recommendedName>
</protein>
<evidence type="ECO:0008006" key="4">
    <source>
        <dbReference type="Google" id="ProtNLM"/>
    </source>
</evidence>
<feature type="transmembrane region" description="Helical" evidence="1">
    <location>
        <begin position="28"/>
        <end position="52"/>
    </location>
</feature>
<gene>
    <name evidence="2" type="ORF">MEA186_20834</name>
</gene>
<dbReference type="STRING" id="1082933.A6B35_01240"/>
<reference evidence="2 3" key="1">
    <citation type="journal article" date="2012" name="J. Bacteriol.">
        <title>Draft Genome Sequence of Plant Growth-Promoting Rhizobium Mesorhizobium amorphae, Isolated from Zinc-Lead Mine Tailings.</title>
        <authorList>
            <person name="Hao X."/>
            <person name="Lin Y."/>
            <person name="Johnstone L."/>
            <person name="Baltrus D.A."/>
            <person name="Miller S.J."/>
            <person name="Wei G."/>
            <person name="Rensing C."/>
        </authorList>
    </citation>
    <scope>NUCLEOTIDE SEQUENCE [LARGE SCALE GENOMIC DNA]</scope>
    <source>
        <strain evidence="2 3">CCNWGS0123</strain>
    </source>
</reference>
<keyword evidence="1" id="KW-0812">Transmembrane</keyword>
<dbReference type="OrthoDB" id="8098681at2"/>
<feature type="transmembrane region" description="Helical" evidence="1">
    <location>
        <begin position="121"/>
        <end position="137"/>
    </location>
</feature>
<evidence type="ECO:0000256" key="1">
    <source>
        <dbReference type="SAM" id="Phobius"/>
    </source>
</evidence>
<sequence>MGTLASLISALATGETVAALRRARTAAIAYAVAATAALCGIGFLIGAAYIWAAERYGSLPAAIGFGVGFLAVAGLILIVYQLSAGARARRRARRRSADMKAIGITAALAVLPALLKGKGGLGAILGPAVALAAYAIYRENVKPDADDKDAGEAD</sequence>
<feature type="transmembrane region" description="Helical" evidence="1">
    <location>
        <begin position="99"/>
        <end position="115"/>
    </location>
</feature>
<dbReference type="AlphaFoldDB" id="G6YDX4"/>
<evidence type="ECO:0000313" key="3">
    <source>
        <dbReference type="Proteomes" id="UP000002949"/>
    </source>
</evidence>
<dbReference type="RefSeq" id="WP_006203847.1">
    <property type="nucleotide sequence ID" value="NZ_AGSN01000138.1"/>
</dbReference>
<proteinExistence type="predicted"/>
<keyword evidence="1" id="KW-0472">Membrane</keyword>